<dbReference type="SUPFAM" id="SSF46785">
    <property type="entry name" value="Winged helix' DNA-binding domain"/>
    <property type="match status" value="1"/>
</dbReference>
<dbReference type="InterPro" id="IPR000835">
    <property type="entry name" value="HTH_MarR-typ"/>
</dbReference>
<evidence type="ECO:0000313" key="3">
    <source>
        <dbReference type="Proteomes" id="UP001163203"/>
    </source>
</evidence>
<dbReference type="InterPro" id="IPR036390">
    <property type="entry name" value="WH_DNA-bd_sf"/>
</dbReference>
<proteinExistence type="predicted"/>
<name>A0ABY7AX51_9PSEU</name>
<dbReference type="RefSeq" id="WP_268754529.1">
    <property type="nucleotide sequence ID" value="NZ_CP113836.1"/>
</dbReference>
<sequence length="168" mass="18602">MSRNGKEPSPPAGWLTPDQQRAWLAYIRVQLRLRYEMNRQLQSDSGISLSDYDVLTALSVAPEGHLQMTALANQIGWERTRASHHARRMEARGLLVLRPSKADRRATEVSLSDEGRDLLAQAAPGHVGLVQNLFFAGLPDELLPALTEAMETIYENILANGTLPPPPL</sequence>
<reference evidence="2" key="1">
    <citation type="submission" date="2022-11" db="EMBL/GenBank/DDBJ databases">
        <authorList>
            <person name="Mo P."/>
        </authorList>
    </citation>
    <scope>NUCLEOTIDE SEQUENCE</scope>
    <source>
        <strain evidence="2">HUAS 11-8</strain>
    </source>
</reference>
<dbReference type="Pfam" id="PF12802">
    <property type="entry name" value="MarR_2"/>
    <property type="match status" value="1"/>
</dbReference>
<keyword evidence="3" id="KW-1185">Reference proteome</keyword>
<organism evidence="2 3">
    <name type="scientific">Amycolatopsis cynarae</name>
    <dbReference type="NCBI Taxonomy" id="2995223"/>
    <lineage>
        <taxon>Bacteria</taxon>
        <taxon>Bacillati</taxon>
        <taxon>Actinomycetota</taxon>
        <taxon>Actinomycetes</taxon>
        <taxon>Pseudonocardiales</taxon>
        <taxon>Pseudonocardiaceae</taxon>
        <taxon>Amycolatopsis</taxon>
    </lineage>
</organism>
<dbReference type="PANTHER" id="PTHR33164:SF99">
    <property type="entry name" value="MARR FAMILY REGULATORY PROTEIN"/>
    <property type="match status" value="1"/>
</dbReference>
<evidence type="ECO:0000313" key="2">
    <source>
        <dbReference type="EMBL" id="WAL64302.1"/>
    </source>
</evidence>
<dbReference type="EMBL" id="CP113836">
    <property type="protein sequence ID" value="WAL64302.1"/>
    <property type="molecule type" value="Genomic_DNA"/>
</dbReference>
<dbReference type="InterPro" id="IPR036388">
    <property type="entry name" value="WH-like_DNA-bd_sf"/>
</dbReference>
<protein>
    <submittedName>
        <fullName evidence="2">MarR family winged helix-turn-helix transcriptional regulator</fullName>
    </submittedName>
</protein>
<dbReference type="PANTHER" id="PTHR33164">
    <property type="entry name" value="TRANSCRIPTIONAL REGULATOR, MARR FAMILY"/>
    <property type="match status" value="1"/>
</dbReference>
<dbReference type="Proteomes" id="UP001163203">
    <property type="component" value="Chromosome"/>
</dbReference>
<gene>
    <name evidence="2" type="ORF">ORV05_25470</name>
</gene>
<dbReference type="InterPro" id="IPR039422">
    <property type="entry name" value="MarR/SlyA-like"/>
</dbReference>
<dbReference type="SMART" id="SM00347">
    <property type="entry name" value="HTH_MARR"/>
    <property type="match status" value="1"/>
</dbReference>
<evidence type="ECO:0000259" key="1">
    <source>
        <dbReference type="PROSITE" id="PS50995"/>
    </source>
</evidence>
<dbReference type="Gene3D" id="1.10.10.10">
    <property type="entry name" value="Winged helix-like DNA-binding domain superfamily/Winged helix DNA-binding domain"/>
    <property type="match status" value="1"/>
</dbReference>
<dbReference type="PROSITE" id="PS50995">
    <property type="entry name" value="HTH_MARR_2"/>
    <property type="match status" value="1"/>
</dbReference>
<feature type="domain" description="HTH marR-type" evidence="1">
    <location>
        <begin position="19"/>
        <end position="155"/>
    </location>
</feature>
<accession>A0ABY7AX51</accession>